<feature type="transmembrane region" description="Helical" evidence="1">
    <location>
        <begin position="21"/>
        <end position="42"/>
    </location>
</feature>
<dbReference type="AlphaFoldDB" id="A0A9D1SPE6"/>
<dbReference type="Proteomes" id="UP000824125">
    <property type="component" value="Unassembled WGS sequence"/>
</dbReference>
<sequence length="126" mass="13400">MIQIAAFSIILAMLGILLKKYSPLSAAVISVAGCIILFLFVADSFSSIIATLGDLSASFGYISTYVRLMIKALGICIIAQIVVDMCLDAGERAVASMVELCAKIIIIVMILPLFETLINIISGIVQ</sequence>
<name>A0A9D1SPE6_9FIRM</name>
<dbReference type="InterPro" id="IPR025664">
    <property type="entry name" value="Spore_III_AC/AD"/>
</dbReference>
<dbReference type="Pfam" id="PF06686">
    <property type="entry name" value="SpoIIIAC"/>
    <property type="match status" value="2"/>
</dbReference>
<gene>
    <name evidence="2" type="ORF">IAD23_06025</name>
</gene>
<evidence type="ECO:0000256" key="1">
    <source>
        <dbReference type="SAM" id="Phobius"/>
    </source>
</evidence>
<comment type="caution">
    <text evidence="2">The sequence shown here is derived from an EMBL/GenBank/DDBJ whole genome shotgun (WGS) entry which is preliminary data.</text>
</comment>
<keyword evidence="1" id="KW-0472">Membrane</keyword>
<organism evidence="2 3">
    <name type="scientific">Candidatus Scybalenecus merdavium</name>
    <dbReference type="NCBI Taxonomy" id="2840939"/>
    <lineage>
        <taxon>Bacteria</taxon>
        <taxon>Bacillati</taxon>
        <taxon>Bacillota</taxon>
        <taxon>Clostridia</taxon>
        <taxon>Eubacteriales</taxon>
        <taxon>Oscillospiraceae</taxon>
        <taxon>Oscillospiraceae incertae sedis</taxon>
        <taxon>Candidatus Scybalenecus</taxon>
    </lineage>
</organism>
<keyword evidence="1" id="KW-1133">Transmembrane helix</keyword>
<dbReference type="EMBL" id="DVNM01000032">
    <property type="protein sequence ID" value="HIU69500.1"/>
    <property type="molecule type" value="Genomic_DNA"/>
</dbReference>
<proteinExistence type="predicted"/>
<evidence type="ECO:0008006" key="4">
    <source>
        <dbReference type="Google" id="ProtNLM"/>
    </source>
</evidence>
<evidence type="ECO:0000313" key="3">
    <source>
        <dbReference type="Proteomes" id="UP000824125"/>
    </source>
</evidence>
<keyword evidence="1" id="KW-0812">Transmembrane</keyword>
<reference evidence="2" key="2">
    <citation type="journal article" date="2021" name="PeerJ">
        <title>Extensive microbial diversity within the chicken gut microbiome revealed by metagenomics and culture.</title>
        <authorList>
            <person name="Gilroy R."/>
            <person name="Ravi A."/>
            <person name="Getino M."/>
            <person name="Pursley I."/>
            <person name="Horton D.L."/>
            <person name="Alikhan N.F."/>
            <person name="Baker D."/>
            <person name="Gharbi K."/>
            <person name="Hall N."/>
            <person name="Watson M."/>
            <person name="Adriaenssens E.M."/>
            <person name="Foster-Nyarko E."/>
            <person name="Jarju S."/>
            <person name="Secka A."/>
            <person name="Antonio M."/>
            <person name="Oren A."/>
            <person name="Chaudhuri R.R."/>
            <person name="La Ragione R."/>
            <person name="Hildebrand F."/>
            <person name="Pallen M.J."/>
        </authorList>
    </citation>
    <scope>NUCLEOTIDE SEQUENCE</scope>
    <source>
        <strain evidence="2">CHK176-6737</strain>
    </source>
</reference>
<accession>A0A9D1SPE6</accession>
<reference evidence="2" key="1">
    <citation type="submission" date="2020-10" db="EMBL/GenBank/DDBJ databases">
        <authorList>
            <person name="Gilroy R."/>
        </authorList>
    </citation>
    <scope>NUCLEOTIDE SEQUENCE</scope>
    <source>
        <strain evidence="2">CHK176-6737</strain>
    </source>
</reference>
<feature type="transmembrane region" description="Helical" evidence="1">
    <location>
        <begin position="104"/>
        <end position="125"/>
    </location>
</feature>
<feature type="transmembrane region" description="Helical" evidence="1">
    <location>
        <begin position="62"/>
        <end position="83"/>
    </location>
</feature>
<protein>
    <recommendedName>
        <fullName evidence="4">Stage III sporulation protein AD</fullName>
    </recommendedName>
</protein>
<evidence type="ECO:0000313" key="2">
    <source>
        <dbReference type="EMBL" id="HIU69500.1"/>
    </source>
</evidence>